<evidence type="ECO:0000256" key="2">
    <source>
        <dbReference type="ARBA" id="ARBA00022490"/>
    </source>
</evidence>
<dbReference type="SUPFAM" id="SSF52096">
    <property type="entry name" value="ClpP/crotonase"/>
    <property type="match status" value="1"/>
</dbReference>
<dbReference type="Pfam" id="PF00574">
    <property type="entry name" value="CLP_protease"/>
    <property type="match status" value="1"/>
</dbReference>
<sequence>MTKKTSDFFQMQKKAQNEAEIYIYGPITNSKWEDSDVTASDFKEELKALGDVEVINLHINSGGGSVFGGHAIYNMLKSHKAKINVYVDALAASIASVIAMSGDAIFMHENSMMMIHNSWIVTAGNAKELRETADLMEKMDKSSNTAYLNKNSKVSQDQLEEMLKEDYWMTAQEAYELGFADEIIGANQMAASITEEQLKQYSKVPEAVAKDVEKVVDTSVIEEIVPDSQEKINKSTEVDRKLILERCKTIKAEVEDFLISQNKF</sequence>
<keyword evidence="5" id="KW-0720">Serine protease</keyword>
<protein>
    <recommendedName>
        <fullName evidence="6">ATP-dependent Clp protease proteolytic subunit</fullName>
    </recommendedName>
</protein>
<evidence type="ECO:0000313" key="8">
    <source>
        <dbReference type="EMBL" id="RAK45001.1"/>
    </source>
</evidence>
<evidence type="ECO:0000256" key="1">
    <source>
        <dbReference type="ARBA" id="ARBA00007039"/>
    </source>
</evidence>
<dbReference type="InterPro" id="IPR029045">
    <property type="entry name" value="ClpP/crotonase-like_dom_sf"/>
</dbReference>
<keyword evidence="9" id="KW-1185">Reference proteome</keyword>
<accession>A0A327ZRR2</accession>
<dbReference type="PANTHER" id="PTHR10381:SF70">
    <property type="entry name" value="ATP-DEPENDENT CLP PROTEASE PROTEOLYTIC SUBUNIT"/>
    <property type="match status" value="1"/>
</dbReference>
<keyword evidence="3 8" id="KW-0645">Protease</keyword>
<evidence type="ECO:0000256" key="3">
    <source>
        <dbReference type="ARBA" id="ARBA00022670"/>
    </source>
</evidence>
<dbReference type="RefSeq" id="WP_111715626.1">
    <property type="nucleotide sequence ID" value="NZ_JBHSSR010000004.1"/>
</dbReference>
<organism evidence="8 9">
    <name type="scientific">Macrococcus epidermidis</name>
    <dbReference type="NCBI Taxonomy" id="1902580"/>
    <lineage>
        <taxon>Bacteria</taxon>
        <taxon>Bacillati</taxon>
        <taxon>Bacillota</taxon>
        <taxon>Bacilli</taxon>
        <taxon>Bacillales</taxon>
        <taxon>Staphylococcaceae</taxon>
        <taxon>Macrococcus</taxon>
    </lineage>
</organism>
<comment type="caution">
    <text evidence="8">The sequence shown here is derived from an EMBL/GenBank/DDBJ whole genome shotgun (WGS) entry which is preliminary data.</text>
</comment>
<keyword evidence="2" id="KW-0963">Cytoplasm</keyword>
<dbReference type="InterPro" id="IPR001907">
    <property type="entry name" value="ClpP"/>
</dbReference>
<keyword evidence="4" id="KW-0378">Hydrolase</keyword>
<dbReference type="CDD" id="cd07016">
    <property type="entry name" value="S14_ClpP_1"/>
    <property type="match status" value="1"/>
</dbReference>
<dbReference type="Gene3D" id="3.90.226.10">
    <property type="entry name" value="2-enoyl-CoA Hydratase, Chain A, domain 1"/>
    <property type="match status" value="1"/>
</dbReference>
<keyword evidence="7" id="KW-0812">Transmembrane</keyword>
<gene>
    <name evidence="8" type="ORF">BHU61_06725</name>
</gene>
<dbReference type="GO" id="GO:0006515">
    <property type="term" value="P:protein quality control for misfolded or incompletely synthesized proteins"/>
    <property type="evidence" value="ECO:0007669"/>
    <property type="project" value="TreeGrafter"/>
</dbReference>
<dbReference type="AlphaFoldDB" id="A0A327ZRR2"/>
<dbReference type="PRINTS" id="PR00127">
    <property type="entry name" value="CLPPROTEASEP"/>
</dbReference>
<dbReference type="PANTHER" id="PTHR10381">
    <property type="entry name" value="ATP-DEPENDENT CLP PROTEASE PROTEOLYTIC SUBUNIT"/>
    <property type="match status" value="1"/>
</dbReference>
<dbReference type="GO" id="GO:0009368">
    <property type="term" value="C:endopeptidase Clp complex"/>
    <property type="evidence" value="ECO:0007669"/>
    <property type="project" value="TreeGrafter"/>
</dbReference>
<dbReference type="GO" id="GO:0051117">
    <property type="term" value="F:ATPase binding"/>
    <property type="evidence" value="ECO:0007669"/>
    <property type="project" value="TreeGrafter"/>
</dbReference>
<dbReference type="Proteomes" id="UP000249808">
    <property type="component" value="Unassembled WGS sequence"/>
</dbReference>
<evidence type="ECO:0000256" key="4">
    <source>
        <dbReference type="ARBA" id="ARBA00022801"/>
    </source>
</evidence>
<keyword evidence="7" id="KW-0472">Membrane</keyword>
<evidence type="ECO:0000256" key="5">
    <source>
        <dbReference type="ARBA" id="ARBA00022825"/>
    </source>
</evidence>
<comment type="similarity">
    <text evidence="1 6">Belongs to the peptidase S14 family.</text>
</comment>
<evidence type="ECO:0000256" key="7">
    <source>
        <dbReference type="SAM" id="Phobius"/>
    </source>
</evidence>
<name>A0A327ZRR2_9STAP</name>
<reference evidence="8 9" key="1">
    <citation type="journal article" date="2018" name="Front. Microbiol.">
        <title>Description and Comparative Genomics of Macrococcus caseolyticus subsp. hominis subsp. nov., Macrococcus goetzii sp. nov., Macrococcus epidermidis sp. nov., and Macrococcus bohemicus sp. nov., Novel Macrococci From Human Clinical Material With Virulence Potential and Suspected Uptake of Foreign DNA by Natural Transformation.</title>
        <authorList>
            <person name="Maslanova I."/>
            <person name="Wertheimer Z."/>
            <person name="Sedlacek I."/>
            <person name="Svec P."/>
            <person name="Indrakova A."/>
            <person name="Kovarovic V."/>
            <person name="Schumann P."/>
            <person name="Sproer C."/>
            <person name="Kralova S."/>
            <person name="Sedo O."/>
            <person name="Kristofova L."/>
            <person name="Vrbovska V."/>
            <person name="Fuzik T."/>
            <person name="Petras P."/>
            <person name="Zdrahal Z."/>
            <person name="Ruzickova V."/>
            <person name="Doskar J."/>
            <person name="Pantucek R."/>
        </authorList>
    </citation>
    <scope>NUCLEOTIDE SEQUENCE [LARGE SCALE GENOMIC DNA]</scope>
    <source>
        <strain evidence="8 9">01/688</strain>
    </source>
</reference>
<keyword evidence="7" id="KW-1133">Transmembrane helix</keyword>
<evidence type="ECO:0000313" key="9">
    <source>
        <dbReference type="Proteomes" id="UP000249808"/>
    </source>
</evidence>
<dbReference type="GO" id="GO:0004252">
    <property type="term" value="F:serine-type endopeptidase activity"/>
    <property type="evidence" value="ECO:0007669"/>
    <property type="project" value="InterPro"/>
</dbReference>
<feature type="transmembrane region" description="Helical" evidence="7">
    <location>
        <begin position="85"/>
        <end position="107"/>
    </location>
</feature>
<evidence type="ECO:0000256" key="6">
    <source>
        <dbReference type="RuleBase" id="RU003567"/>
    </source>
</evidence>
<proteinExistence type="inferred from homology"/>
<dbReference type="InterPro" id="IPR023562">
    <property type="entry name" value="ClpP/TepA"/>
</dbReference>
<dbReference type="EMBL" id="PZJH01000002">
    <property type="protein sequence ID" value="RAK45001.1"/>
    <property type="molecule type" value="Genomic_DNA"/>
</dbReference>
<dbReference type="GO" id="GO:0004176">
    <property type="term" value="F:ATP-dependent peptidase activity"/>
    <property type="evidence" value="ECO:0007669"/>
    <property type="project" value="InterPro"/>
</dbReference>
<dbReference type="NCBIfam" id="NF045542">
    <property type="entry name" value="Clp_rel_HeadMat"/>
    <property type="match status" value="1"/>
</dbReference>